<dbReference type="InterPro" id="IPR009003">
    <property type="entry name" value="Peptidase_S1_PA"/>
</dbReference>
<keyword evidence="8" id="KW-1185">Reference proteome</keyword>
<comment type="caution">
    <text evidence="7">The sequence shown here is derived from an EMBL/GenBank/DDBJ whole genome shotgun (WGS) entry which is preliminary data.</text>
</comment>
<feature type="signal peptide" evidence="6">
    <location>
        <begin position="1"/>
        <end position="27"/>
    </location>
</feature>
<evidence type="ECO:0000256" key="6">
    <source>
        <dbReference type="SAM" id="SignalP"/>
    </source>
</evidence>
<keyword evidence="6" id="KW-0732">Signal</keyword>
<evidence type="ECO:0000313" key="7">
    <source>
        <dbReference type="EMBL" id="MFB6397555.1"/>
    </source>
</evidence>
<evidence type="ECO:0000256" key="1">
    <source>
        <dbReference type="ARBA" id="ARBA00007664"/>
    </source>
</evidence>
<dbReference type="InterPro" id="IPR043504">
    <property type="entry name" value="Peptidase_S1_PA_chymotrypsin"/>
</dbReference>
<evidence type="ECO:0000256" key="2">
    <source>
        <dbReference type="ARBA" id="ARBA00022670"/>
    </source>
</evidence>
<reference evidence="7 8" key="1">
    <citation type="submission" date="2024-04" db="EMBL/GenBank/DDBJ databases">
        <title>Polymorphospora sp. isolated from Baiyangdian Lake in Xiong'an New Area.</title>
        <authorList>
            <person name="Zhang X."/>
            <person name="Liu J."/>
        </authorList>
    </citation>
    <scope>NUCLEOTIDE SEQUENCE [LARGE SCALE GENOMIC DNA]</scope>
    <source>
        <strain evidence="7 8">2-325</strain>
    </source>
</reference>
<dbReference type="CDD" id="cd21112">
    <property type="entry name" value="alphaLP-like"/>
    <property type="match status" value="1"/>
</dbReference>
<proteinExistence type="inferred from homology"/>
<organism evidence="7 8">
    <name type="scientific">Polymorphospora lycopeni</name>
    <dbReference type="NCBI Taxonomy" id="3140240"/>
    <lineage>
        <taxon>Bacteria</taxon>
        <taxon>Bacillati</taxon>
        <taxon>Actinomycetota</taxon>
        <taxon>Actinomycetes</taxon>
        <taxon>Micromonosporales</taxon>
        <taxon>Micromonosporaceae</taxon>
        <taxon>Polymorphospora</taxon>
    </lineage>
</organism>
<dbReference type="PRINTS" id="PR00861">
    <property type="entry name" value="ALYTICPTASE"/>
</dbReference>
<dbReference type="SUPFAM" id="SSF50494">
    <property type="entry name" value="Trypsin-like serine proteases"/>
    <property type="match status" value="1"/>
</dbReference>
<evidence type="ECO:0000256" key="5">
    <source>
        <dbReference type="ARBA" id="ARBA00023157"/>
    </source>
</evidence>
<sequence>MARRLPRILAAALLAAGLSAAVPPATAASAATAGAAPPTTLSGQIRGGDTLIGAGGRCVVGFTVPDGFLASSVCGPAGTTITTTGGVAVGQIVASAYPQVGYVLVDLNPGWVPVGQVRVAGGAVAVKGANPAPVGALVCRSGPTSGWRCGPVTGLNQTVNFPGGAVPGLTRANICAEAGEVGTPYLTASGQAQGVHVGGSGTCPAAGTSYFLPVRPALAAYGVALLTS</sequence>
<dbReference type="EMBL" id="JBCGDC010000151">
    <property type="protein sequence ID" value="MFB6397555.1"/>
    <property type="molecule type" value="Genomic_DNA"/>
</dbReference>
<comment type="similarity">
    <text evidence="1">Belongs to the peptidase S1 family.</text>
</comment>
<accession>A0ABV5CZX4</accession>
<dbReference type="PIRSF" id="PIRSF001134">
    <property type="entry name" value="Streptogrisin"/>
    <property type="match status" value="1"/>
</dbReference>
<keyword evidence="4" id="KW-0720">Serine protease</keyword>
<dbReference type="Proteomes" id="UP001582793">
    <property type="component" value="Unassembled WGS sequence"/>
</dbReference>
<keyword evidence="5" id="KW-1015">Disulfide bond</keyword>
<name>A0ABV5CZX4_9ACTN</name>
<evidence type="ECO:0000256" key="3">
    <source>
        <dbReference type="ARBA" id="ARBA00022801"/>
    </source>
</evidence>
<gene>
    <name evidence="7" type="ORF">AAFH96_31350</name>
</gene>
<keyword evidence="2" id="KW-0645">Protease</keyword>
<feature type="chain" id="PRO_5046279019" evidence="6">
    <location>
        <begin position="28"/>
        <end position="228"/>
    </location>
</feature>
<dbReference type="InterPro" id="IPR001316">
    <property type="entry name" value="Pept_S1A_streptogrisin"/>
</dbReference>
<keyword evidence="3" id="KW-0378">Hydrolase</keyword>
<dbReference type="Gene3D" id="2.40.10.10">
    <property type="entry name" value="Trypsin-like serine proteases"/>
    <property type="match status" value="2"/>
</dbReference>
<evidence type="ECO:0000313" key="8">
    <source>
        <dbReference type="Proteomes" id="UP001582793"/>
    </source>
</evidence>
<evidence type="ECO:0000256" key="4">
    <source>
        <dbReference type="ARBA" id="ARBA00022825"/>
    </source>
</evidence>
<protein>
    <submittedName>
        <fullName evidence="7">S1 family peptidase</fullName>
    </submittedName>
</protein>
<dbReference type="RefSeq" id="WP_375736609.1">
    <property type="nucleotide sequence ID" value="NZ_JBCGDC010000151.1"/>
</dbReference>